<dbReference type="InterPro" id="IPR043135">
    <property type="entry name" value="Fur_C"/>
</dbReference>
<feature type="binding site" evidence="7">
    <location>
        <position position="91"/>
    </location>
    <ligand>
        <name>Zn(2+)</name>
        <dbReference type="ChEBI" id="CHEBI:29105"/>
    </ligand>
</feature>
<dbReference type="GO" id="GO:1900376">
    <property type="term" value="P:regulation of secondary metabolite biosynthetic process"/>
    <property type="evidence" value="ECO:0007669"/>
    <property type="project" value="TreeGrafter"/>
</dbReference>
<dbReference type="GO" id="GO:0008270">
    <property type="term" value="F:zinc ion binding"/>
    <property type="evidence" value="ECO:0007669"/>
    <property type="project" value="TreeGrafter"/>
</dbReference>
<proteinExistence type="inferred from homology"/>
<name>A0A078KR93_9FIRM</name>
<dbReference type="GO" id="GO:0000976">
    <property type="term" value="F:transcription cis-regulatory region binding"/>
    <property type="evidence" value="ECO:0007669"/>
    <property type="project" value="TreeGrafter"/>
</dbReference>
<dbReference type="Gene3D" id="1.10.10.10">
    <property type="entry name" value="Winged helix-like DNA-binding domain superfamily/Winged helix DNA-binding domain"/>
    <property type="match status" value="1"/>
</dbReference>
<keyword evidence="2" id="KW-0678">Repressor</keyword>
<dbReference type="STRING" id="29343.CCDG5_0511"/>
<keyword evidence="5" id="KW-0238">DNA-binding</keyword>
<keyword evidence="6" id="KW-0804">Transcription</keyword>
<dbReference type="PATRIC" id="fig|29343.3.peg.538"/>
<gene>
    <name evidence="9" type="ORF">CCDG5_0511</name>
</gene>
<dbReference type="GO" id="GO:0003700">
    <property type="term" value="F:DNA-binding transcription factor activity"/>
    <property type="evidence" value="ECO:0007669"/>
    <property type="project" value="InterPro"/>
</dbReference>
<comment type="cofactor">
    <cofactor evidence="7">
        <name>Zn(2+)</name>
        <dbReference type="ChEBI" id="CHEBI:29105"/>
    </cofactor>
    <text evidence="7">Binds 1 zinc ion per subunit.</text>
</comment>
<comment type="similarity">
    <text evidence="1">Belongs to the Fur family.</text>
</comment>
<keyword evidence="3 7" id="KW-0862">Zinc</keyword>
<keyword evidence="8" id="KW-0408">Iron</keyword>
<keyword evidence="10" id="KW-1185">Reference proteome</keyword>
<dbReference type="InterPro" id="IPR036388">
    <property type="entry name" value="WH-like_DNA-bd_sf"/>
</dbReference>
<evidence type="ECO:0000256" key="7">
    <source>
        <dbReference type="PIRSR" id="PIRSR602481-1"/>
    </source>
</evidence>
<dbReference type="AlphaFoldDB" id="A0A078KR93"/>
<dbReference type="PANTHER" id="PTHR33202:SF7">
    <property type="entry name" value="FERRIC UPTAKE REGULATION PROTEIN"/>
    <property type="match status" value="1"/>
</dbReference>
<dbReference type="InterPro" id="IPR002481">
    <property type="entry name" value="FUR"/>
</dbReference>
<feature type="binding site" evidence="7">
    <location>
        <position position="94"/>
    </location>
    <ligand>
        <name>Zn(2+)</name>
        <dbReference type="ChEBI" id="CHEBI:29105"/>
    </ligand>
</feature>
<dbReference type="SUPFAM" id="SSF46785">
    <property type="entry name" value="Winged helix' DNA-binding domain"/>
    <property type="match status" value="1"/>
</dbReference>
<dbReference type="KEGG" id="ccel:CCDG5_0511"/>
<evidence type="ECO:0000256" key="1">
    <source>
        <dbReference type="ARBA" id="ARBA00007957"/>
    </source>
</evidence>
<evidence type="ECO:0000313" key="10">
    <source>
        <dbReference type="Proteomes" id="UP000032431"/>
    </source>
</evidence>
<feature type="binding site" evidence="7">
    <location>
        <position position="131"/>
    </location>
    <ligand>
        <name>Zn(2+)</name>
        <dbReference type="ChEBI" id="CHEBI:29105"/>
    </ligand>
</feature>
<feature type="binding site" evidence="7">
    <location>
        <position position="134"/>
    </location>
    <ligand>
        <name>Zn(2+)</name>
        <dbReference type="ChEBI" id="CHEBI:29105"/>
    </ligand>
</feature>
<reference evidence="10" key="1">
    <citation type="submission" date="2014-07" db="EMBL/GenBank/DDBJ databases">
        <authorList>
            <person name="Wibberg D."/>
        </authorList>
    </citation>
    <scope>NUCLEOTIDE SEQUENCE [LARGE SCALE GENOMIC DNA]</scope>
    <source>
        <strain evidence="10">DG5</strain>
    </source>
</reference>
<dbReference type="HOGENOM" id="CLU_096072_3_1_9"/>
<dbReference type="CDD" id="cd07153">
    <property type="entry name" value="Fur_like"/>
    <property type="match status" value="1"/>
</dbReference>
<dbReference type="PANTHER" id="PTHR33202">
    <property type="entry name" value="ZINC UPTAKE REGULATION PROTEIN"/>
    <property type="match status" value="1"/>
</dbReference>
<sequence>MNTQNKETRNTKQKRLILDCIKSSNGRHMNVEEIYNSIKKHDEQISIPTIYRNLRILEEQGVVKKVYTSDDSPSFYELSDSDEHAHHHLICSECGAIIDFEEDLLDSLEKTIEEKTGFKIKDHRVVFYGLCKKCSEKENK</sequence>
<organism evidence="9 10">
    <name type="scientific">[Clostridium] cellulosi</name>
    <dbReference type="NCBI Taxonomy" id="29343"/>
    <lineage>
        <taxon>Bacteria</taxon>
        <taxon>Bacillati</taxon>
        <taxon>Bacillota</taxon>
        <taxon>Clostridia</taxon>
        <taxon>Eubacteriales</taxon>
        <taxon>Oscillospiraceae</taxon>
        <taxon>Oscillospiraceae incertae sedis</taxon>
    </lineage>
</organism>
<evidence type="ECO:0000256" key="2">
    <source>
        <dbReference type="ARBA" id="ARBA00022491"/>
    </source>
</evidence>
<dbReference type="EMBL" id="LM995447">
    <property type="protein sequence ID" value="CDZ23649.1"/>
    <property type="molecule type" value="Genomic_DNA"/>
</dbReference>
<evidence type="ECO:0000256" key="4">
    <source>
        <dbReference type="ARBA" id="ARBA00023015"/>
    </source>
</evidence>
<feature type="binding site" evidence="8">
    <location>
        <position position="123"/>
    </location>
    <ligand>
        <name>Fe cation</name>
        <dbReference type="ChEBI" id="CHEBI:24875"/>
    </ligand>
</feature>
<dbReference type="Proteomes" id="UP000032431">
    <property type="component" value="Chromosome I"/>
</dbReference>
<protein>
    <submittedName>
        <fullName evidence="9">Ferric uptake regulator, Fur family</fullName>
    </submittedName>
</protein>
<comment type="cofactor">
    <cofactor evidence="8">
        <name>Mn(2+)</name>
        <dbReference type="ChEBI" id="CHEBI:29035"/>
    </cofactor>
    <cofactor evidence="8">
        <name>Fe(2+)</name>
        <dbReference type="ChEBI" id="CHEBI:29033"/>
    </cofactor>
    <text evidence="8">Binds 1 Mn(2+) or Fe(2+) ion per subunit.</text>
</comment>
<accession>A0A078KR93</accession>
<keyword evidence="7" id="KW-0479">Metal-binding</keyword>
<dbReference type="InterPro" id="IPR036390">
    <property type="entry name" value="WH_DNA-bd_sf"/>
</dbReference>
<evidence type="ECO:0000256" key="3">
    <source>
        <dbReference type="ARBA" id="ARBA00022833"/>
    </source>
</evidence>
<evidence type="ECO:0000256" key="6">
    <source>
        <dbReference type="ARBA" id="ARBA00023163"/>
    </source>
</evidence>
<dbReference type="Gene3D" id="3.30.1490.190">
    <property type="match status" value="1"/>
</dbReference>
<evidence type="ECO:0000256" key="8">
    <source>
        <dbReference type="PIRSR" id="PIRSR602481-2"/>
    </source>
</evidence>
<dbReference type="Pfam" id="PF01475">
    <property type="entry name" value="FUR"/>
    <property type="match status" value="1"/>
</dbReference>
<evidence type="ECO:0000313" key="9">
    <source>
        <dbReference type="EMBL" id="CDZ23649.1"/>
    </source>
</evidence>
<keyword evidence="4" id="KW-0805">Transcription regulation</keyword>
<dbReference type="GO" id="GO:0045892">
    <property type="term" value="P:negative regulation of DNA-templated transcription"/>
    <property type="evidence" value="ECO:0007669"/>
    <property type="project" value="TreeGrafter"/>
</dbReference>
<evidence type="ECO:0000256" key="5">
    <source>
        <dbReference type="ARBA" id="ARBA00023125"/>
    </source>
</evidence>